<evidence type="ECO:0000313" key="2">
    <source>
        <dbReference type="Proteomes" id="UP000006514"/>
    </source>
</evidence>
<dbReference type="AlphaFoldDB" id="J0WLH8"/>
<name>J0WLH8_AURST</name>
<sequence length="116" mass="13074">MSYAVNPGINAAHAAILMGPVLKPEDQYHRQVMLTCKDLRGDKKEYWVIVHVGYLNAGDLPQNLVGYMGWSSLEIFGQSKPGSRHRWRLLKRNDRSLGVYVGASELIKGRIVDYTS</sequence>
<gene>
    <name evidence="1" type="ORF">AURDEDRAFT_177744</name>
</gene>
<reference evidence="2" key="1">
    <citation type="journal article" date="2012" name="Science">
        <title>The Paleozoic origin of enzymatic lignin decomposition reconstructed from 31 fungal genomes.</title>
        <authorList>
            <person name="Floudas D."/>
            <person name="Binder M."/>
            <person name="Riley R."/>
            <person name="Barry K."/>
            <person name="Blanchette R.A."/>
            <person name="Henrissat B."/>
            <person name="Martinez A.T."/>
            <person name="Otillar R."/>
            <person name="Spatafora J.W."/>
            <person name="Yadav J.S."/>
            <person name="Aerts A."/>
            <person name="Benoit I."/>
            <person name="Boyd A."/>
            <person name="Carlson A."/>
            <person name="Copeland A."/>
            <person name="Coutinho P.M."/>
            <person name="de Vries R.P."/>
            <person name="Ferreira P."/>
            <person name="Findley K."/>
            <person name="Foster B."/>
            <person name="Gaskell J."/>
            <person name="Glotzer D."/>
            <person name="Gorecki P."/>
            <person name="Heitman J."/>
            <person name="Hesse C."/>
            <person name="Hori C."/>
            <person name="Igarashi K."/>
            <person name="Jurgens J.A."/>
            <person name="Kallen N."/>
            <person name="Kersten P."/>
            <person name="Kohler A."/>
            <person name="Kuees U."/>
            <person name="Kumar T.K.A."/>
            <person name="Kuo A."/>
            <person name="LaButti K."/>
            <person name="Larrondo L.F."/>
            <person name="Lindquist E."/>
            <person name="Ling A."/>
            <person name="Lombard V."/>
            <person name="Lucas S."/>
            <person name="Lundell T."/>
            <person name="Martin R."/>
            <person name="McLaughlin D.J."/>
            <person name="Morgenstern I."/>
            <person name="Morin E."/>
            <person name="Murat C."/>
            <person name="Nagy L.G."/>
            <person name="Nolan M."/>
            <person name="Ohm R.A."/>
            <person name="Patyshakuliyeva A."/>
            <person name="Rokas A."/>
            <person name="Ruiz-Duenas F.J."/>
            <person name="Sabat G."/>
            <person name="Salamov A."/>
            <person name="Samejima M."/>
            <person name="Schmutz J."/>
            <person name="Slot J.C."/>
            <person name="St John F."/>
            <person name="Stenlid J."/>
            <person name="Sun H."/>
            <person name="Sun S."/>
            <person name="Syed K."/>
            <person name="Tsang A."/>
            <person name="Wiebenga A."/>
            <person name="Young D."/>
            <person name="Pisabarro A."/>
            <person name="Eastwood D.C."/>
            <person name="Martin F."/>
            <person name="Cullen D."/>
            <person name="Grigoriev I.V."/>
            <person name="Hibbett D.S."/>
        </authorList>
    </citation>
    <scope>NUCLEOTIDE SEQUENCE [LARGE SCALE GENOMIC DNA]</scope>
    <source>
        <strain evidence="2">TFB10046</strain>
    </source>
</reference>
<dbReference type="Proteomes" id="UP000006514">
    <property type="component" value="Unassembled WGS sequence"/>
</dbReference>
<accession>J0WLH8</accession>
<evidence type="ECO:0000313" key="1">
    <source>
        <dbReference type="EMBL" id="EJD33173.1"/>
    </source>
</evidence>
<proteinExistence type="predicted"/>
<dbReference type="EMBL" id="JH688389">
    <property type="protein sequence ID" value="EJD33173.1"/>
    <property type="molecule type" value="Genomic_DNA"/>
</dbReference>
<keyword evidence="2" id="KW-1185">Reference proteome</keyword>
<dbReference type="InParanoid" id="J0WLH8"/>
<protein>
    <submittedName>
        <fullName evidence="1">Uncharacterized protein</fullName>
    </submittedName>
</protein>
<dbReference type="KEGG" id="adl:AURDEDRAFT_177744"/>
<organism evidence="1 2">
    <name type="scientific">Auricularia subglabra (strain TFB-10046 / SS5)</name>
    <name type="common">White-rot fungus</name>
    <name type="synonym">Auricularia delicata (strain TFB10046)</name>
    <dbReference type="NCBI Taxonomy" id="717982"/>
    <lineage>
        <taxon>Eukaryota</taxon>
        <taxon>Fungi</taxon>
        <taxon>Dikarya</taxon>
        <taxon>Basidiomycota</taxon>
        <taxon>Agaricomycotina</taxon>
        <taxon>Agaricomycetes</taxon>
        <taxon>Auriculariales</taxon>
        <taxon>Auriculariaceae</taxon>
        <taxon>Auricularia</taxon>
    </lineage>
</organism>